<evidence type="ECO:0000256" key="8">
    <source>
        <dbReference type="ARBA" id="ARBA00029447"/>
    </source>
</evidence>
<dbReference type="PANTHER" id="PTHR32089">
    <property type="entry name" value="METHYL-ACCEPTING CHEMOTAXIS PROTEIN MCPB"/>
    <property type="match status" value="1"/>
</dbReference>
<dbReference type="InterPro" id="IPR003660">
    <property type="entry name" value="HAMP_dom"/>
</dbReference>
<dbReference type="EMBL" id="JBHUFA010000001">
    <property type="protein sequence ID" value="MFD1694739.1"/>
    <property type="molecule type" value="Genomic_DNA"/>
</dbReference>
<dbReference type="PROSITE" id="PS50192">
    <property type="entry name" value="T_SNARE"/>
    <property type="match status" value="1"/>
</dbReference>
<keyword evidence="15" id="KW-1185">Reference proteome</keyword>
<keyword evidence="6 10" id="KW-0472">Membrane</keyword>
<dbReference type="PRINTS" id="PR00260">
    <property type="entry name" value="CHEMTRNSDUCR"/>
</dbReference>
<dbReference type="SMART" id="SM00304">
    <property type="entry name" value="HAMP"/>
    <property type="match status" value="2"/>
</dbReference>
<keyword evidence="2" id="KW-1003">Cell membrane</keyword>
<proteinExistence type="inferred from homology"/>
<evidence type="ECO:0000256" key="1">
    <source>
        <dbReference type="ARBA" id="ARBA00004429"/>
    </source>
</evidence>
<dbReference type="SMART" id="SM00283">
    <property type="entry name" value="MA"/>
    <property type="match status" value="1"/>
</dbReference>
<feature type="domain" description="T-SNARE coiled-coil homology" evidence="12">
    <location>
        <begin position="468"/>
        <end position="517"/>
    </location>
</feature>
<dbReference type="PROSITE" id="PS50885">
    <property type="entry name" value="HAMP"/>
    <property type="match status" value="1"/>
</dbReference>
<keyword evidence="3" id="KW-0997">Cell inner membrane</keyword>
<evidence type="ECO:0000256" key="7">
    <source>
        <dbReference type="ARBA" id="ARBA00023224"/>
    </source>
</evidence>
<dbReference type="Gene3D" id="1.10.287.950">
    <property type="entry name" value="Methyl-accepting chemotaxis protein"/>
    <property type="match status" value="1"/>
</dbReference>
<evidence type="ECO:0000313" key="15">
    <source>
        <dbReference type="Proteomes" id="UP001597327"/>
    </source>
</evidence>
<sequence>MKFENLRIGYKIWLPVISLAIFAIAALTYELTVMRDLLFQERAEKLQAVVDLSESVARHFHALETEGKLTREMAEEQAKAVIRSMRYEGGNYAFVMLKDGTQLVAGSPKYEGTNGWDLKDQDGVYFTREAVASADAGGRTYEYAWPRNGGTDPVSKIAWAQKFEPWGWYVATGSYVDDVMSVFWSNVARLGAVLAGGGLLVAVFAIAVVRSLARPLTALTKDMQELAKGNTQIVIDSSGRGDEIGAMASAMQVFVINETERRELERKQRESSERNMARAEEVEHLSGEFELTVGALLETIAGSVDGLQKAASELKSGAVQTTEQSAAVRDAAGNASRNTETVAAAAEELAASVSEISRQVSSSSQVASEAVSQASATNHRIQGLSSAAGKIGEVVSLIQAIAEQTNLLALNATIEAARAGEAGRGFAVVAAEVKDLATQTSKATEEISAQIANIQGETELAVNAIGVITETVTRINDITSQIAVAVEQQGAATQDIASNIQQAARGTQQVSDNIAGVSDSARVTNSAADMVQTASKNMQAEAQSLRAHVNAFLAALHRGVA</sequence>
<feature type="transmembrane region" description="Helical" evidence="10">
    <location>
        <begin position="12"/>
        <end position="32"/>
    </location>
</feature>
<evidence type="ECO:0000256" key="2">
    <source>
        <dbReference type="ARBA" id="ARBA00022475"/>
    </source>
</evidence>
<evidence type="ECO:0000256" key="6">
    <source>
        <dbReference type="ARBA" id="ARBA00023136"/>
    </source>
</evidence>
<dbReference type="SUPFAM" id="SSF58104">
    <property type="entry name" value="Methyl-accepting chemotaxis protein (MCP) signaling domain"/>
    <property type="match status" value="1"/>
</dbReference>
<gene>
    <name evidence="14" type="ORF">ACFSC7_04370</name>
</gene>
<dbReference type="InterPro" id="IPR033480">
    <property type="entry name" value="sCache_2"/>
</dbReference>
<evidence type="ECO:0000259" key="13">
    <source>
        <dbReference type="PROSITE" id="PS50885"/>
    </source>
</evidence>
<keyword evidence="4 10" id="KW-0812">Transmembrane</keyword>
<evidence type="ECO:0000256" key="4">
    <source>
        <dbReference type="ARBA" id="ARBA00022692"/>
    </source>
</evidence>
<dbReference type="Pfam" id="PF00015">
    <property type="entry name" value="MCPsignal"/>
    <property type="match status" value="1"/>
</dbReference>
<reference evidence="15" key="1">
    <citation type="journal article" date="2019" name="Int. J. Syst. Evol. Microbiol.">
        <title>The Global Catalogue of Microorganisms (GCM) 10K type strain sequencing project: providing services to taxonomists for standard genome sequencing and annotation.</title>
        <authorList>
            <consortium name="The Broad Institute Genomics Platform"/>
            <consortium name="The Broad Institute Genome Sequencing Center for Infectious Disease"/>
            <person name="Wu L."/>
            <person name="Ma J."/>
        </authorList>
    </citation>
    <scope>NUCLEOTIDE SEQUENCE [LARGE SCALE GENOMIC DNA]</scope>
    <source>
        <strain evidence="15">JCM 3369</strain>
    </source>
</reference>
<evidence type="ECO:0000313" key="14">
    <source>
        <dbReference type="EMBL" id="MFD1694739.1"/>
    </source>
</evidence>
<comment type="caution">
    <text evidence="14">The sequence shown here is derived from an EMBL/GenBank/DDBJ whole genome shotgun (WGS) entry which is preliminary data.</text>
</comment>
<dbReference type="SUPFAM" id="SSF158472">
    <property type="entry name" value="HAMP domain-like"/>
    <property type="match status" value="1"/>
</dbReference>
<comment type="subcellular location">
    <subcellularLocation>
        <location evidence="1">Cell inner membrane</location>
        <topology evidence="1">Multi-pass membrane protein</topology>
    </subcellularLocation>
</comment>
<dbReference type="InterPro" id="IPR000727">
    <property type="entry name" value="T_SNARE_dom"/>
</dbReference>
<dbReference type="CDD" id="cd06225">
    <property type="entry name" value="HAMP"/>
    <property type="match status" value="1"/>
</dbReference>
<evidence type="ECO:0000256" key="9">
    <source>
        <dbReference type="PROSITE-ProRule" id="PRU00284"/>
    </source>
</evidence>
<dbReference type="Gene3D" id="3.30.450.20">
    <property type="entry name" value="PAS domain"/>
    <property type="match status" value="1"/>
</dbReference>
<comment type="similarity">
    <text evidence="8">Belongs to the methyl-accepting chemotaxis (MCP) protein family.</text>
</comment>
<evidence type="ECO:0000256" key="10">
    <source>
        <dbReference type="SAM" id="Phobius"/>
    </source>
</evidence>
<keyword evidence="5 10" id="KW-1133">Transmembrane helix</keyword>
<dbReference type="PROSITE" id="PS50111">
    <property type="entry name" value="CHEMOTAXIS_TRANSDUC_2"/>
    <property type="match status" value="1"/>
</dbReference>
<protein>
    <submittedName>
        <fullName evidence="14">Methyl-accepting chemotaxis protein</fullName>
    </submittedName>
</protein>
<dbReference type="Gene3D" id="6.10.340.10">
    <property type="match status" value="1"/>
</dbReference>
<dbReference type="SMART" id="SM01049">
    <property type="entry name" value="Cache_2"/>
    <property type="match status" value="1"/>
</dbReference>
<organism evidence="14 15">
    <name type="scientific">Roseibium aestuarii</name>
    <dbReference type="NCBI Taxonomy" id="2600299"/>
    <lineage>
        <taxon>Bacteria</taxon>
        <taxon>Pseudomonadati</taxon>
        <taxon>Pseudomonadota</taxon>
        <taxon>Alphaproteobacteria</taxon>
        <taxon>Hyphomicrobiales</taxon>
        <taxon>Stappiaceae</taxon>
        <taxon>Roseibium</taxon>
    </lineage>
</organism>
<accession>A0ABW4JSW6</accession>
<feature type="domain" description="HAMP" evidence="13">
    <location>
        <begin position="210"/>
        <end position="263"/>
    </location>
</feature>
<dbReference type="Proteomes" id="UP001597327">
    <property type="component" value="Unassembled WGS sequence"/>
</dbReference>
<dbReference type="InterPro" id="IPR004090">
    <property type="entry name" value="Chemotax_Me-accpt_rcpt"/>
</dbReference>
<dbReference type="RefSeq" id="WP_149891440.1">
    <property type="nucleotide sequence ID" value="NZ_JBHUFA010000001.1"/>
</dbReference>
<name>A0ABW4JSW6_9HYPH</name>
<dbReference type="Pfam" id="PF00672">
    <property type="entry name" value="HAMP"/>
    <property type="match status" value="1"/>
</dbReference>
<keyword evidence="7 9" id="KW-0807">Transducer</keyword>
<dbReference type="PANTHER" id="PTHR32089:SF112">
    <property type="entry name" value="LYSOZYME-LIKE PROTEIN-RELATED"/>
    <property type="match status" value="1"/>
</dbReference>
<evidence type="ECO:0000256" key="3">
    <source>
        <dbReference type="ARBA" id="ARBA00022519"/>
    </source>
</evidence>
<dbReference type="CDD" id="cd18774">
    <property type="entry name" value="PDC2_HK_sensor"/>
    <property type="match status" value="1"/>
</dbReference>
<evidence type="ECO:0000259" key="11">
    <source>
        <dbReference type="PROSITE" id="PS50111"/>
    </source>
</evidence>
<feature type="domain" description="Methyl-accepting transducer" evidence="11">
    <location>
        <begin position="310"/>
        <end position="525"/>
    </location>
</feature>
<evidence type="ECO:0000259" key="12">
    <source>
        <dbReference type="PROSITE" id="PS50192"/>
    </source>
</evidence>
<dbReference type="Pfam" id="PF17200">
    <property type="entry name" value="sCache_2"/>
    <property type="match status" value="1"/>
</dbReference>
<evidence type="ECO:0000256" key="5">
    <source>
        <dbReference type="ARBA" id="ARBA00022989"/>
    </source>
</evidence>
<dbReference type="InterPro" id="IPR004089">
    <property type="entry name" value="MCPsignal_dom"/>
</dbReference>